<comment type="caution">
    <text evidence="2">The sequence shown here is derived from an EMBL/GenBank/DDBJ whole genome shotgun (WGS) entry which is preliminary data.</text>
</comment>
<proteinExistence type="predicted"/>
<name>A0A5D0CRK5_9BACL</name>
<dbReference type="Proteomes" id="UP000325218">
    <property type="component" value="Unassembled WGS sequence"/>
</dbReference>
<dbReference type="EMBL" id="VSDO01000003">
    <property type="protein sequence ID" value="TYA12368.1"/>
    <property type="molecule type" value="Genomic_DNA"/>
</dbReference>
<evidence type="ECO:0000313" key="2">
    <source>
        <dbReference type="EMBL" id="TYA12368.1"/>
    </source>
</evidence>
<organism evidence="2 3">
    <name type="scientific">Paenibacillus faecis</name>
    <dbReference type="NCBI Taxonomy" id="862114"/>
    <lineage>
        <taxon>Bacteria</taxon>
        <taxon>Bacillati</taxon>
        <taxon>Bacillota</taxon>
        <taxon>Bacilli</taxon>
        <taxon>Bacillales</taxon>
        <taxon>Paenibacillaceae</taxon>
        <taxon>Paenibacillus</taxon>
    </lineage>
</organism>
<evidence type="ECO:0000313" key="3">
    <source>
        <dbReference type="Proteomes" id="UP000325218"/>
    </source>
</evidence>
<evidence type="ECO:0008006" key="4">
    <source>
        <dbReference type="Google" id="ProtNLM"/>
    </source>
</evidence>
<accession>A0A5D0CRK5</accession>
<dbReference type="RefSeq" id="WP_148454033.1">
    <property type="nucleotide sequence ID" value="NZ_VSDO01000003.1"/>
</dbReference>
<keyword evidence="3" id="KW-1185">Reference proteome</keyword>
<keyword evidence="1" id="KW-0732">Signal</keyword>
<dbReference type="OrthoDB" id="2656278at2"/>
<gene>
    <name evidence="2" type="ORF">FRY98_16880</name>
</gene>
<sequence>MKNVQKTIAMLTVTGLLLGAAPSLTAPAAAAPAKTNAASKASALNGISANLIKAAQAKLKEVTGKTYTFSKADKWTEGKNTSWVLQVKEAANSEVDIFNDKVAYISVVQKWADLKDTYKQQINAALKLADAEATKTPETVTLTIGYTAEYANPGKLELFASVGDQFLTLLDGKAKRIMSPLQVEEVPESALQAADKVAEGLNGVKKGNLLKASVVLNGKGEKSYELQFASDDANNPIFINLKEATGQITKVELSSLEDSSSDYTKGYSQLKGYTEAQLLKNASPQALKLLNIDLTGYKAAKDKDHPGSIVFTKTNAPTVKGTYNTKGQFYNLELAE</sequence>
<feature type="signal peptide" evidence="1">
    <location>
        <begin position="1"/>
        <end position="28"/>
    </location>
</feature>
<reference evidence="2 3" key="1">
    <citation type="submission" date="2019-08" db="EMBL/GenBank/DDBJ databases">
        <title>Genome sequencing of Paenibacillus faecis DSM 23593(T).</title>
        <authorList>
            <person name="Kook J.-K."/>
            <person name="Park S.-N."/>
            <person name="Lim Y.K."/>
        </authorList>
    </citation>
    <scope>NUCLEOTIDE SEQUENCE [LARGE SCALE GENOMIC DNA]</scope>
    <source>
        <strain evidence="2 3">DSM 23593</strain>
    </source>
</reference>
<feature type="chain" id="PRO_5038554076" description="PepSY domain-containing protein" evidence="1">
    <location>
        <begin position="29"/>
        <end position="336"/>
    </location>
</feature>
<protein>
    <recommendedName>
        <fullName evidence="4">PepSY domain-containing protein</fullName>
    </recommendedName>
</protein>
<evidence type="ECO:0000256" key="1">
    <source>
        <dbReference type="SAM" id="SignalP"/>
    </source>
</evidence>
<dbReference type="AlphaFoldDB" id="A0A5D0CRK5"/>